<organism evidence="1 2">
    <name type="scientific">Artomyces pyxidatus</name>
    <dbReference type="NCBI Taxonomy" id="48021"/>
    <lineage>
        <taxon>Eukaryota</taxon>
        <taxon>Fungi</taxon>
        <taxon>Dikarya</taxon>
        <taxon>Basidiomycota</taxon>
        <taxon>Agaricomycotina</taxon>
        <taxon>Agaricomycetes</taxon>
        <taxon>Russulales</taxon>
        <taxon>Auriscalpiaceae</taxon>
        <taxon>Artomyces</taxon>
    </lineage>
</organism>
<dbReference type="EMBL" id="MU277215">
    <property type="protein sequence ID" value="KAI0060966.1"/>
    <property type="molecule type" value="Genomic_DNA"/>
</dbReference>
<keyword evidence="2" id="KW-1185">Reference proteome</keyword>
<evidence type="ECO:0000313" key="2">
    <source>
        <dbReference type="Proteomes" id="UP000814140"/>
    </source>
</evidence>
<dbReference type="Proteomes" id="UP000814140">
    <property type="component" value="Unassembled WGS sequence"/>
</dbReference>
<sequence length="369" mass="40025">MASQQPFVFRWGIISTGHIATCFVKDALLDPRTRGVHDVVHKVTAVGSRSVENAQKFIDAVAGGDPSIKAHGSYAGVFADPNVDGVYIGTPHTYHYLNAVDAIKAKKHILVEKPATSNLAELRSLLALAKEHGVFLMEAMWTRFQPVALAVRSIIDEGSLGAPVMIHADLSHDFDLENIPKSHRILDPHLGGGAILDLGPYPLVWAIIALYEYPSNKNSAPIVTSSLVKTPLTGVDANTAFTLTFPAIPAQALLSCNINIPGSGGPGATLRFRNGNIIIPSPLFLPKSYTVQWFDRPGSGVVQREETVKVDIVGGGWHYQADEVARCVRDGKTQSEVWGHDKSLLAMKIFDEVRRQGDYVLPEGVEQVL</sequence>
<proteinExistence type="predicted"/>
<reference evidence="1" key="1">
    <citation type="submission" date="2021-03" db="EMBL/GenBank/DDBJ databases">
        <authorList>
            <consortium name="DOE Joint Genome Institute"/>
            <person name="Ahrendt S."/>
            <person name="Looney B.P."/>
            <person name="Miyauchi S."/>
            <person name="Morin E."/>
            <person name="Drula E."/>
            <person name="Courty P.E."/>
            <person name="Chicoki N."/>
            <person name="Fauchery L."/>
            <person name="Kohler A."/>
            <person name="Kuo A."/>
            <person name="Labutti K."/>
            <person name="Pangilinan J."/>
            <person name="Lipzen A."/>
            <person name="Riley R."/>
            <person name="Andreopoulos W."/>
            <person name="He G."/>
            <person name="Johnson J."/>
            <person name="Barry K.W."/>
            <person name="Grigoriev I.V."/>
            <person name="Nagy L."/>
            <person name="Hibbett D."/>
            <person name="Henrissat B."/>
            <person name="Matheny P.B."/>
            <person name="Labbe J."/>
            <person name="Martin F."/>
        </authorList>
    </citation>
    <scope>NUCLEOTIDE SEQUENCE</scope>
    <source>
        <strain evidence="1">HHB10654</strain>
    </source>
</reference>
<gene>
    <name evidence="1" type="ORF">BV25DRAFT_1870947</name>
</gene>
<accession>A0ACB8SZ24</accession>
<protein>
    <submittedName>
        <fullName evidence="1">NAD-P-binding protein</fullName>
    </submittedName>
</protein>
<reference evidence="1" key="2">
    <citation type="journal article" date="2022" name="New Phytol.">
        <title>Evolutionary transition to the ectomycorrhizal habit in the genomes of a hyperdiverse lineage of mushroom-forming fungi.</title>
        <authorList>
            <person name="Looney B."/>
            <person name="Miyauchi S."/>
            <person name="Morin E."/>
            <person name="Drula E."/>
            <person name="Courty P.E."/>
            <person name="Kohler A."/>
            <person name="Kuo A."/>
            <person name="LaButti K."/>
            <person name="Pangilinan J."/>
            <person name="Lipzen A."/>
            <person name="Riley R."/>
            <person name="Andreopoulos W."/>
            <person name="He G."/>
            <person name="Johnson J."/>
            <person name="Nolan M."/>
            <person name="Tritt A."/>
            <person name="Barry K.W."/>
            <person name="Grigoriev I.V."/>
            <person name="Nagy L.G."/>
            <person name="Hibbett D."/>
            <person name="Henrissat B."/>
            <person name="Matheny P.B."/>
            <person name="Labbe J."/>
            <person name="Martin F.M."/>
        </authorList>
    </citation>
    <scope>NUCLEOTIDE SEQUENCE</scope>
    <source>
        <strain evidence="1">HHB10654</strain>
    </source>
</reference>
<comment type="caution">
    <text evidence="1">The sequence shown here is derived from an EMBL/GenBank/DDBJ whole genome shotgun (WGS) entry which is preliminary data.</text>
</comment>
<name>A0ACB8SZ24_9AGAM</name>
<evidence type="ECO:0000313" key="1">
    <source>
        <dbReference type="EMBL" id="KAI0060966.1"/>
    </source>
</evidence>